<dbReference type="OMA" id="SEDEWKW"/>
<dbReference type="InterPro" id="IPR008211">
    <property type="entry name" value="Laminin_N"/>
</dbReference>
<name>A0A7M4FJM7_CROPO</name>
<proteinExistence type="predicted"/>
<dbReference type="SMART" id="SM00180">
    <property type="entry name" value="EGF_Lam"/>
    <property type="match status" value="3"/>
</dbReference>
<organism evidence="13 14">
    <name type="scientific">Crocodylus porosus</name>
    <name type="common">Saltwater crocodile</name>
    <name type="synonym">Estuarine crocodile</name>
    <dbReference type="NCBI Taxonomy" id="8502"/>
    <lineage>
        <taxon>Eukaryota</taxon>
        <taxon>Metazoa</taxon>
        <taxon>Chordata</taxon>
        <taxon>Craniata</taxon>
        <taxon>Vertebrata</taxon>
        <taxon>Euteleostomi</taxon>
        <taxon>Archelosauria</taxon>
        <taxon>Archosauria</taxon>
        <taxon>Crocodylia</taxon>
        <taxon>Longirostres</taxon>
        <taxon>Crocodylidae</taxon>
        <taxon>Crocodylus</taxon>
    </lineage>
</organism>
<feature type="disulfide bond" evidence="8">
    <location>
        <begin position="353"/>
        <end position="362"/>
    </location>
</feature>
<evidence type="ECO:0000256" key="6">
    <source>
        <dbReference type="ARBA" id="ARBA00023180"/>
    </source>
</evidence>
<dbReference type="InterPro" id="IPR050440">
    <property type="entry name" value="Laminin/Netrin_ECM"/>
</dbReference>
<dbReference type="GO" id="GO:0034446">
    <property type="term" value="P:substrate adhesion-dependent cell spreading"/>
    <property type="evidence" value="ECO:0007669"/>
    <property type="project" value="TreeGrafter"/>
</dbReference>
<evidence type="ECO:0000256" key="5">
    <source>
        <dbReference type="ARBA" id="ARBA00023157"/>
    </source>
</evidence>
<keyword evidence="2" id="KW-0964">Secreted</keyword>
<dbReference type="FunFam" id="2.10.25.10:FF:000200">
    <property type="entry name" value="netrin-4 isoform X1"/>
    <property type="match status" value="1"/>
</dbReference>
<dbReference type="PRINTS" id="PR00011">
    <property type="entry name" value="EGFLAMININ"/>
</dbReference>
<dbReference type="SMART" id="SM00643">
    <property type="entry name" value="C345C"/>
    <property type="match status" value="1"/>
</dbReference>
<feature type="domain" description="Laminin EGF-like" evidence="10">
    <location>
        <begin position="323"/>
        <end position="385"/>
    </location>
</feature>
<dbReference type="PANTHER" id="PTHR10574">
    <property type="entry name" value="NETRIN/LAMININ-RELATED"/>
    <property type="match status" value="1"/>
</dbReference>
<dbReference type="InterPro" id="IPR056863">
    <property type="entry name" value="LMN_ATRN_NET-like_EGF"/>
</dbReference>
<dbReference type="FunFam" id="2.60.120.260:FF:000048">
    <property type="entry name" value="netrin-4 isoform X1"/>
    <property type="match status" value="1"/>
</dbReference>
<evidence type="ECO:0000256" key="1">
    <source>
        <dbReference type="ARBA" id="ARBA00004613"/>
    </source>
</evidence>
<dbReference type="AlphaFoldDB" id="A0A7M4FJM7"/>
<dbReference type="PROSITE" id="PS01248">
    <property type="entry name" value="EGF_LAM_1"/>
    <property type="match status" value="1"/>
</dbReference>
<dbReference type="GO" id="GO:0009888">
    <property type="term" value="P:tissue development"/>
    <property type="evidence" value="ECO:0007669"/>
    <property type="project" value="TreeGrafter"/>
</dbReference>
<reference evidence="13" key="1">
    <citation type="submission" date="2025-08" db="UniProtKB">
        <authorList>
            <consortium name="Ensembl"/>
        </authorList>
    </citation>
    <scope>IDENTIFICATION</scope>
</reference>
<dbReference type="Pfam" id="PF01759">
    <property type="entry name" value="NTR"/>
    <property type="match status" value="1"/>
</dbReference>
<keyword evidence="14" id="KW-1185">Reference proteome</keyword>
<protein>
    <recommendedName>
        <fullName evidence="15">Netrin 4</fullName>
    </recommendedName>
</protein>
<evidence type="ECO:0000259" key="11">
    <source>
        <dbReference type="PROSITE" id="PS50189"/>
    </source>
</evidence>
<dbReference type="Gene3D" id="2.40.50.120">
    <property type="match status" value="1"/>
</dbReference>
<keyword evidence="3 9" id="KW-0732">Signal</keyword>
<dbReference type="Pfam" id="PF00053">
    <property type="entry name" value="EGF_laminin"/>
    <property type="match status" value="2"/>
</dbReference>
<evidence type="ECO:0000313" key="14">
    <source>
        <dbReference type="Proteomes" id="UP000594220"/>
    </source>
</evidence>
<keyword evidence="7 8" id="KW-0424">Laminin EGF-like domain</keyword>
<dbReference type="GO" id="GO:0043256">
    <property type="term" value="C:laminin complex"/>
    <property type="evidence" value="ECO:0007669"/>
    <property type="project" value="TreeGrafter"/>
</dbReference>
<dbReference type="Pfam" id="PF00055">
    <property type="entry name" value="Laminin_N"/>
    <property type="match status" value="1"/>
</dbReference>
<dbReference type="GO" id="GO:0009887">
    <property type="term" value="P:animal organ morphogenesis"/>
    <property type="evidence" value="ECO:0007669"/>
    <property type="project" value="TreeGrafter"/>
</dbReference>
<keyword evidence="6" id="KW-0325">Glycoprotein</keyword>
<keyword evidence="5 8" id="KW-1015">Disulfide bond</keyword>
<evidence type="ECO:0000256" key="7">
    <source>
        <dbReference type="ARBA" id="ARBA00023292"/>
    </source>
</evidence>
<evidence type="ECO:0000313" key="13">
    <source>
        <dbReference type="Ensembl" id="ENSCPRP00005025643.1"/>
    </source>
</evidence>
<feature type="domain" description="NTR" evidence="11">
    <location>
        <begin position="442"/>
        <end position="582"/>
    </location>
</feature>
<dbReference type="CDD" id="cd00055">
    <property type="entry name" value="EGF_Lam"/>
    <property type="match status" value="3"/>
</dbReference>
<dbReference type="PANTHER" id="PTHR10574:SF431">
    <property type="entry name" value="NETRIN-1"/>
    <property type="match status" value="1"/>
</dbReference>
<evidence type="ECO:0000256" key="3">
    <source>
        <dbReference type="ARBA" id="ARBA00022729"/>
    </source>
</evidence>
<evidence type="ECO:0000256" key="2">
    <source>
        <dbReference type="ARBA" id="ARBA00022525"/>
    </source>
</evidence>
<evidence type="ECO:0000259" key="12">
    <source>
        <dbReference type="PROSITE" id="PS51117"/>
    </source>
</evidence>
<evidence type="ECO:0000256" key="9">
    <source>
        <dbReference type="SAM" id="SignalP"/>
    </source>
</evidence>
<dbReference type="Ensembl" id="ENSCPRT00005029935.1">
    <property type="protein sequence ID" value="ENSCPRP00005025643.1"/>
    <property type="gene ID" value="ENSCPRG00005017757.1"/>
</dbReference>
<evidence type="ECO:0000259" key="10">
    <source>
        <dbReference type="PROSITE" id="PS50027"/>
    </source>
</evidence>
<evidence type="ECO:0000256" key="8">
    <source>
        <dbReference type="PROSITE-ProRule" id="PRU00460"/>
    </source>
</evidence>
<dbReference type="SMART" id="SM00136">
    <property type="entry name" value="LamNT"/>
    <property type="match status" value="1"/>
</dbReference>
<dbReference type="PROSITE" id="PS51117">
    <property type="entry name" value="LAMININ_NTER"/>
    <property type="match status" value="1"/>
</dbReference>
<keyword evidence="4" id="KW-0677">Repeat</keyword>
<comment type="subcellular location">
    <subcellularLocation>
        <location evidence="1">Secreted</location>
    </subcellularLocation>
</comment>
<feature type="signal peptide" evidence="9">
    <location>
        <begin position="1"/>
        <end position="22"/>
    </location>
</feature>
<comment type="caution">
    <text evidence="8">Lacks conserved residue(s) required for the propagation of feature annotation.</text>
</comment>
<reference evidence="13" key="2">
    <citation type="submission" date="2025-09" db="UniProtKB">
        <authorList>
            <consortium name="Ensembl"/>
        </authorList>
    </citation>
    <scope>IDENTIFICATION</scope>
</reference>
<dbReference type="Gene3D" id="2.60.120.260">
    <property type="entry name" value="Galactose-binding domain-like"/>
    <property type="match status" value="1"/>
</dbReference>
<dbReference type="FunFam" id="2.10.25.10:FF:000333">
    <property type="entry name" value="netrin-4 isoform X2"/>
    <property type="match status" value="1"/>
</dbReference>
<dbReference type="PROSITE" id="PS50027">
    <property type="entry name" value="EGF_LAM_2"/>
    <property type="match status" value="2"/>
</dbReference>
<dbReference type="InterPro" id="IPR018933">
    <property type="entry name" value="Netrin_module_non-TIMP"/>
</dbReference>
<feature type="domain" description="Laminin N-terminal" evidence="12">
    <location>
        <begin position="26"/>
        <end position="262"/>
    </location>
</feature>
<feature type="chain" id="PRO_5029545631" description="Netrin 4" evidence="9">
    <location>
        <begin position="23"/>
        <end position="583"/>
    </location>
</feature>
<dbReference type="GO" id="GO:0005576">
    <property type="term" value="C:extracellular region"/>
    <property type="evidence" value="ECO:0007669"/>
    <property type="project" value="UniProtKB-SubCell"/>
</dbReference>
<dbReference type="GO" id="GO:0007411">
    <property type="term" value="P:axon guidance"/>
    <property type="evidence" value="ECO:0007669"/>
    <property type="project" value="TreeGrafter"/>
</dbReference>
<feature type="disulfide bond" evidence="8">
    <location>
        <begin position="413"/>
        <end position="422"/>
    </location>
</feature>
<dbReference type="Proteomes" id="UP000594220">
    <property type="component" value="Unplaced"/>
</dbReference>
<accession>A0A7M4FJM7</accession>
<sequence length="583" mass="65240">MGPNMSGAMRSLSCLMLRMLRSFRCDGHACNPPVGDLATGRTPVTLTTCGQNSTELYCFYPDQNLLHQASQGCGQPRCTKCNANQPDNSHLPADMTDDFFLNPVSWWQSAQGVHREEIRLDFETEVYLTHVIVVFKSPRPAAMVLERSQDYGQTWRPYKYFSVNCTATFGLQDDIIEEGSMCTSRYSDAVPCTRGEVIYRALTPANKIEDPYSPEAQDLLKLTNLRLLLLKRQDCPCPGVGLLEKPQRFAHYAVYDLIVRGSCFCNGHAEDCDLPTDSFICLNCVCRHNTAGDHCERCAPLYNDQLWKPGDGKTGASNECRRCRCHNHTDSCHFDLSVWLASGKRSGGVCDNCKHNTEGHRCQRCKPGFYRDKEKPMSSPEACRPCSCQPTGSANATVSRSWRCHPKTGFCYCKPGVAGPNCDRCLMGYWGFGENGCRPCDCARDCDQHTGNYLIHTPANESEDEWKWNDHEQGFSALRHPVIKARILSAHDKGTHAEVVVKVKKILKSGKVKIARSNRSIYPESWTHRGCTCPILNPGTDYLIAGQEDSRTGKLLVNMNSLVKPWKAYLGKQAADILRTGCR</sequence>
<dbReference type="SUPFAM" id="SSF50242">
    <property type="entry name" value="TIMP-like"/>
    <property type="match status" value="1"/>
</dbReference>
<dbReference type="InterPro" id="IPR008993">
    <property type="entry name" value="TIMP-like_OB-fold"/>
</dbReference>
<dbReference type="SUPFAM" id="SSF57196">
    <property type="entry name" value="EGF/Laminin"/>
    <property type="match status" value="3"/>
</dbReference>
<dbReference type="Gene3D" id="2.10.25.10">
    <property type="entry name" value="Laminin"/>
    <property type="match status" value="2"/>
</dbReference>
<dbReference type="PROSITE" id="PS50189">
    <property type="entry name" value="NTR"/>
    <property type="match status" value="1"/>
</dbReference>
<evidence type="ECO:0008006" key="15">
    <source>
        <dbReference type="Google" id="ProtNLM"/>
    </source>
</evidence>
<dbReference type="InterPro" id="IPR002049">
    <property type="entry name" value="LE_dom"/>
</dbReference>
<dbReference type="GeneTree" id="ENSGT00940000165132"/>
<dbReference type="InterPro" id="IPR001134">
    <property type="entry name" value="Netrin_domain"/>
</dbReference>
<feature type="domain" description="Laminin EGF-like" evidence="10">
    <location>
        <begin position="386"/>
        <end position="439"/>
    </location>
</feature>
<dbReference type="GO" id="GO:0016477">
    <property type="term" value="P:cell migration"/>
    <property type="evidence" value="ECO:0007669"/>
    <property type="project" value="TreeGrafter"/>
</dbReference>
<dbReference type="GO" id="GO:0070831">
    <property type="term" value="P:basement membrane assembly"/>
    <property type="evidence" value="ECO:0007669"/>
    <property type="project" value="TreeGrafter"/>
</dbReference>
<dbReference type="Pfam" id="PF24973">
    <property type="entry name" value="EGF_LMN_ATRN"/>
    <property type="match status" value="1"/>
</dbReference>
<evidence type="ECO:0000256" key="4">
    <source>
        <dbReference type="ARBA" id="ARBA00022737"/>
    </source>
</evidence>